<gene>
    <name evidence="2" type="ORF">BJ989_001661</name>
</gene>
<dbReference type="EMBL" id="JACCAC010000001">
    <property type="protein sequence ID" value="NYG55357.1"/>
    <property type="molecule type" value="Genomic_DNA"/>
</dbReference>
<organism evidence="2 3">
    <name type="scientific">Nocardioides perillae</name>
    <dbReference type="NCBI Taxonomy" id="1119534"/>
    <lineage>
        <taxon>Bacteria</taxon>
        <taxon>Bacillati</taxon>
        <taxon>Actinomycetota</taxon>
        <taxon>Actinomycetes</taxon>
        <taxon>Propionibacteriales</taxon>
        <taxon>Nocardioidaceae</taxon>
        <taxon>Nocardioides</taxon>
    </lineage>
</organism>
<accession>A0A7Y9RRQ4</accession>
<proteinExistence type="predicted"/>
<dbReference type="RefSeq" id="WP_179517814.1">
    <property type="nucleotide sequence ID" value="NZ_JACCAC010000001.1"/>
</dbReference>
<keyword evidence="3" id="KW-1185">Reference proteome</keyword>
<dbReference type="AlphaFoldDB" id="A0A7Y9RRQ4"/>
<comment type="caution">
    <text evidence="2">The sequence shown here is derived from an EMBL/GenBank/DDBJ whole genome shotgun (WGS) entry which is preliminary data.</text>
</comment>
<sequence length="167" mass="17743">MQKIVVNAKPGGFGLSREAAAALGLEVDEKSSFMQPCRVIGENALRRNDSRLVDVVETLGQAASGPNAELVVICIPDGVDWGIADYDGAEWVAERHRTWTPKESDVEGYGGVLQAPAAVVAPRRHIAALLAAEAEVAERAEATSDPNEPLPPHVKVTRGRSPRADGD</sequence>
<name>A0A7Y9RRQ4_9ACTN</name>
<feature type="region of interest" description="Disordered" evidence="1">
    <location>
        <begin position="139"/>
        <end position="167"/>
    </location>
</feature>
<dbReference type="Proteomes" id="UP000544110">
    <property type="component" value="Unassembled WGS sequence"/>
</dbReference>
<evidence type="ECO:0000313" key="2">
    <source>
        <dbReference type="EMBL" id="NYG55357.1"/>
    </source>
</evidence>
<reference evidence="2 3" key="1">
    <citation type="submission" date="2020-07" db="EMBL/GenBank/DDBJ databases">
        <title>Sequencing the genomes of 1000 actinobacteria strains.</title>
        <authorList>
            <person name="Klenk H.-P."/>
        </authorList>
    </citation>
    <scope>NUCLEOTIDE SEQUENCE [LARGE SCALE GENOMIC DNA]</scope>
    <source>
        <strain evidence="2 3">DSM 24552</strain>
    </source>
</reference>
<protein>
    <submittedName>
        <fullName evidence="2">Uncharacterized protein</fullName>
    </submittedName>
</protein>
<evidence type="ECO:0000313" key="3">
    <source>
        <dbReference type="Proteomes" id="UP000544110"/>
    </source>
</evidence>
<evidence type="ECO:0000256" key="1">
    <source>
        <dbReference type="SAM" id="MobiDB-lite"/>
    </source>
</evidence>